<gene>
    <name evidence="3" type="ORF">L4923_11160</name>
</gene>
<name>A0ABS9QDS7_9HYPH</name>
<sequence length="125" mass="14844">MADASVIRKRRSYRRGHRSEWLAAIALTFKGYRILARRYRTRLGEIDLIARRGDLILIVEVKARRTLMEAMEAVQRESENRIERAADLWLSRQPDFGRLSVRFDMVAVLPWRWPVHIENIFQGHD</sequence>
<dbReference type="SUPFAM" id="SSF52980">
    <property type="entry name" value="Restriction endonuclease-like"/>
    <property type="match status" value="1"/>
</dbReference>
<organism evidence="3 4">
    <name type="scientific">Mesorhizobium retamae</name>
    <dbReference type="NCBI Taxonomy" id="2912854"/>
    <lineage>
        <taxon>Bacteria</taxon>
        <taxon>Pseudomonadati</taxon>
        <taxon>Pseudomonadota</taxon>
        <taxon>Alphaproteobacteria</taxon>
        <taxon>Hyphomicrobiales</taxon>
        <taxon>Phyllobacteriaceae</taxon>
        <taxon>Mesorhizobium</taxon>
    </lineage>
</organism>
<dbReference type="InterPro" id="IPR003509">
    <property type="entry name" value="UPF0102_YraN-like"/>
</dbReference>
<comment type="caution">
    <text evidence="3">The sequence shown here is derived from an EMBL/GenBank/DDBJ whole genome shotgun (WGS) entry which is preliminary data.</text>
</comment>
<keyword evidence="4" id="KW-1185">Reference proteome</keyword>
<dbReference type="Proteomes" id="UP001201701">
    <property type="component" value="Unassembled WGS sequence"/>
</dbReference>
<dbReference type="RefSeq" id="WP_239364846.1">
    <property type="nucleotide sequence ID" value="NZ_JAKREW010000008.1"/>
</dbReference>
<dbReference type="PANTHER" id="PTHR34039:SF1">
    <property type="entry name" value="UPF0102 PROTEIN YRAN"/>
    <property type="match status" value="1"/>
</dbReference>
<dbReference type="NCBIfam" id="NF009151">
    <property type="entry name" value="PRK12497.1-5"/>
    <property type="match status" value="1"/>
</dbReference>
<evidence type="ECO:0000313" key="4">
    <source>
        <dbReference type="Proteomes" id="UP001201701"/>
    </source>
</evidence>
<dbReference type="HAMAP" id="MF_00048">
    <property type="entry name" value="UPF0102"/>
    <property type="match status" value="1"/>
</dbReference>
<dbReference type="Pfam" id="PF02021">
    <property type="entry name" value="UPF0102"/>
    <property type="match status" value="1"/>
</dbReference>
<dbReference type="EMBL" id="JAKREW010000008">
    <property type="protein sequence ID" value="MCG7505570.1"/>
    <property type="molecule type" value="Genomic_DNA"/>
</dbReference>
<evidence type="ECO:0000256" key="1">
    <source>
        <dbReference type="ARBA" id="ARBA00006738"/>
    </source>
</evidence>
<evidence type="ECO:0000313" key="3">
    <source>
        <dbReference type="EMBL" id="MCG7505570.1"/>
    </source>
</evidence>
<evidence type="ECO:0000256" key="2">
    <source>
        <dbReference type="HAMAP-Rule" id="MF_00048"/>
    </source>
</evidence>
<reference evidence="3 4" key="1">
    <citation type="submission" date="2022-02" db="EMBL/GenBank/DDBJ databases">
        <title>Draft genome sequence of Mezorhizobium retamae strain IRAMC:0171 isolated from Retama raetam nodules.</title>
        <authorList>
            <person name="Bengaied R."/>
            <person name="Sbissi I."/>
            <person name="Huber K."/>
            <person name="Ghodbane F."/>
            <person name="Nouioui I."/>
            <person name="Tarhouni M."/>
            <person name="Gtari M."/>
        </authorList>
    </citation>
    <scope>NUCLEOTIDE SEQUENCE [LARGE SCALE GENOMIC DNA]</scope>
    <source>
        <strain evidence="3 4">IRAMC:0171</strain>
    </source>
</reference>
<protein>
    <recommendedName>
        <fullName evidence="2">UPF0102 protein L4923_11160</fullName>
    </recommendedName>
</protein>
<accession>A0ABS9QDS7</accession>
<proteinExistence type="inferred from homology"/>
<dbReference type="Gene3D" id="3.40.1350.10">
    <property type="match status" value="1"/>
</dbReference>
<dbReference type="InterPro" id="IPR011856">
    <property type="entry name" value="tRNA_endonuc-like_dom_sf"/>
</dbReference>
<dbReference type="InterPro" id="IPR011335">
    <property type="entry name" value="Restrct_endonuc-II-like"/>
</dbReference>
<comment type="similarity">
    <text evidence="1 2">Belongs to the UPF0102 family.</text>
</comment>
<dbReference type="PANTHER" id="PTHR34039">
    <property type="entry name" value="UPF0102 PROTEIN YRAN"/>
    <property type="match status" value="1"/>
</dbReference>